<reference evidence="1" key="1">
    <citation type="journal article" date="2019" name="bioRxiv">
        <title>The Genome of the Zebra Mussel, Dreissena polymorpha: A Resource for Invasive Species Research.</title>
        <authorList>
            <person name="McCartney M.A."/>
            <person name="Auch B."/>
            <person name="Kono T."/>
            <person name="Mallez S."/>
            <person name="Zhang Y."/>
            <person name="Obille A."/>
            <person name="Becker A."/>
            <person name="Abrahante J.E."/>
            <person name="Garbe J."/>
            <person name="Badalamenti J.P."/>
            <person name="Herman A."/>
            <person name="Mangelson H."/>
            <person name="Liachko I."/>
            <person name="Sullivan S."/>
            <person name="Sone E.D."/>
            <person name="Koren S."/>
            <person name="Silverstein K.A.T."/>
            <person name="Beckman K.B."/>
            <person name="Gohl D.M."/>
        </authorList>
    </citation>
    <scope>NUCLEOTIDE SEQUENCE</scope>
    <source>
        <strain evidence="1">Duluth1</strain>
        <tissue evidence="1">Whole animal</tissue>
    </source>
</reference>
<keyword evidence="2" id="KW-1185">Reference proteome</keyword>
<sequence length="56" mass="6227">MTSLQPLNTIIWPTLQFPSCEIWGSDTTWPTQRNAGSCADLGRERMAANGWSSTKL</sequence>
<organism evidence="1 2">
    <name type="scientific">Dreissena polymorpha</name>
    <name type="common">Zebra mussel</name>
    <name type="synonym">Mytilus polymorpha</name>
    <dbReference type="NCBI Taxonomy" id="45954"/>
    <lineage>
        <taxon>Eukaryota</taxon>
        <taxon>Metazoa</taxon>
        <taxon>Spiralia</taxon>
        <taxon>Lophotrochozoa</taxon>
        <taxon>Mollusca</taxon>
        <taxon>Bivalvia</taxon>
        <taxon>Autobranchia</taxon>
        <taxon>Heteroconchia</taxon>
        <taxon>Euheterodonta</taxon>
        <taxon>Imparidentia</taxon>
        <taxon>Neoheterodontei</taxon>
        <taxon>Myida</taxon>
        <taxon>Dreissenoidea</taxon>
        <taxon>Dreissenidae</taxon>
        <taxon>Dreissena</taxon>
    </lineage>
</organism>
<accession>A0A9D4REP7</accession>
<dbReference type="AlphaFoldDB" id="A0A9D4REP7"/>
<evidence type="ECO:0000313" key="1">
    <source>
        <dbReference type="EMBL" id="KAH3864763.1"/>
    </source>
</evidence>
<name>A0A9D4REP7_DREPO</name>
<protein>
    <submittedName>
        <fullName evidence="1">Uncharacterized protein</fullName>
    </submittedName>
</protein>
<dbReference type="EMBL" id="JAIWYP010000002">
    <property type="protein sequence ID" value="KAH3864763.1"/>
    <property type="molecule type" value="Genomic_DNA"/>
</dbReference>
<evidence type="ECO:0000313" key="2">
    <source>
        <dbReference type="Proteomes" id="UP000828390"/>
    </source>
</evidence>
<proteinExistence type="predicted"/>
<comment type="caution">
    <text evidence="1">The sequence shown here is derived from an EMBL/GenBank/DDBJ whole genome shotgun (WGS) entry which is preliminary data.</text>
</comment>
<reference evidence="1" key="2">
    <citation type="submission" date="2020-11" db="EMBL/GenBank/DDBJ databases">
        <authorList>
            <person name="McCartney M.A."/>
            <person name="Auch B."/>
            <person name="Kono T."/>
            <person name="Mallez S."/>
            <person name="Becker A."/>
            <person name="Gohl D.M."/>
            <person name="Silverstein K.A.T."/>
            <person name="Koren S."/>
            <person name="Bechman K.B."/>
            <person name="Herman A."/>
            <person name="Abrahante J.E."/>
            <person name="Garbe J."/>
        </authorList>
    </citation>
    <scope>NUCLEOTIDE SEQUENCE</scope>
    <source>
        <strain evidence="1">Duluth1</strain>
        <tissue evidence="1">Whole animal</tissue>
    </source>
</reference>
<dbReference type="Proteomes" id="UP000828390">
    <property type="component" value="Unassembled WGS sequence"/>
</dbReference>
<gene>
    <name evidence="1" type="ORF">DPMN_027789</name>
</gene>